<gene>
    <name evidence="1" type="ORF">GCM10011419_28100</name>
</gene>
<dbReference type="EMBL" id="BMYP01000056">
    <property type="protein sequence ID" value="GHD81695.1"/>
    <property type="molecule type" value="Genomic_DNA"/>
</dbReference>
<sequence length="63" mass="7408">MCIFTPYKASYHLCHAYAKESPELALGYCREALRRYDKIGRTDGDTNEIIAQIRQLISWLEER</sequence>
<evidence type="ECO:0000313" key="1">
    <source>
        <dbReference type="EMBL" id="GHD81695.1"/>
    </source>
</evidence>
<dbReference type="Proteomes" id="UP000662678">
    <property type="component" value="Unassembled WGS sequence"/>
</dbReference>
<name>A0ABQ3HEU8_9NEIS</name>
<comment type="caution">
    <text evidence="1">The sequence shown here is derived from an EMBL/GenBank/DDBJ whole genome shotgun (WGS) entry which is preliminary data.</text>
</comment>
<protein>
    <submittedName>
        <fullName evidence="1">Uncharacterized protein</fullName>
    </submittedName>
</protein>
<reference evidence="2" key="1">
    <citation type="journal article" date="2019" name="Int. J. Syst. Evol. Microbiol.">
        <title>The Global Catalogue of Microorganisms (GCM) 10K type strain sequencing project: providing services to taxonomists for standard genome sequencing and annotation.</title>
        <authorList>
            <consortium name="The Broad Institute Genomics Platform"/>
            <consortium name="The Broad Institute Genome Sequencing Center for Infectious Disease"/>
            <person name="Wu L."/>
            <person name="Ma J."/>
        </authorList>
    </citation>
    <scope>NUCLEOTIDE SEQUENCE [LARGE SCALE GENOMIC DNA]</scope>
    <source>
        <strain evidence="2">KCTC 23713</strain>
    </source>
</reference>
<accession>A0ABQ3HEU8</accession>
<evidence type="ECO:0000313" key="2">
    <source>
        <dbReference type="Proteomes" id="UP000662678"/>
    </source>
</evidence>
<keyword evidence="2" id="KW-1185">Reference proteome</keyword>
<organism evidence="1 2">
    <name type="scientific">Vogesella fluminis</name>
    <dbReference type="NCBI Taxonomy" id="1069161"/>
    <lineage>
        <taxon>Bacteria</taxon>
        <taxon>Pseudomonadati</taxon>
        <taxon>Pseudomonadota</taxon>
        <taxon>Betaproteobacteria</taxon>
        <taxon>Neisseriales</taxon>
        <taxon>Chromobacteriaceae</taxon>
        <taxon>Vogesella</taxon>
    </lineage>
</organism>
<proteinExistence type="predicted"/>